<evidence type="ECO:0000256" key="5">
    <source>
        <dbReference type="ARBA" id="ARBA00022989"/>
    </source>
</evidence>
<dbReference type="GO" id="GO:0022857">
    <property type="term" value="F:transmembrane transporter activity"/>
    <property type="evidence" value="ECO:0007669"/>
    <property type="project" value="InterPro"/>
</dbReference>
<evidence type="ECO:0000256" key="3">
    <source>
        <dbReference type="ARBA" id="ARBA00022475"/>
    </source>
</evidence>
<comment type="similarity">
    <text evidence="2 7">Belongs to the ExbD/TolR family.</text>
</comment>
<dbReference type="InterPro" id="IPR003400">
    <property type="entry name" value="ExbD"/>
</dbReference>
<dbReference type="Proteomes" id="UP000238762">
    <property type="component" value="Unassembled WGS sequence"/>
</dbReference>
<protein>
    <submittedName>
        <fullName evidence="9">Biopolymer transporter ExbD</fullName>
    </submittedName>
</protein>
<evidence type="ECO:0000313" key="10">
    <source>
        <dbReference type="Proteomes" id="UP000238762"/>
    </source>
</evidence>
<dbReference type="PANTHER" id="PTHR30558">
    <property type="entry name" value="EXBD MEMBRANE COMPONENT OF PMF-DRIVEN MACROMOLECULE IMPORT SYSTEM"/>
    <property type="match status" value="1"/>
</dbReference>
<evidence type="ECO:0000256" key="4">
    <source>
        <dbReference type="ARBA" id="ARBA00022692"/>
    </source>
</evidence>
<dbReference type="OrthoDB" id="424972at2"/>
<dbReference type="Gene3D" id="3.30.420.270">
    <property type="match status" value="1"/>
</dbReference>
<feature type="transmembrane region" description="Helical" evidence="8">
    <location>
        <begin position="20"/>
        <end position="38"/>
    </location>
</feature>
<dbReference type="Pfam" id="PF02472">
    <property type="entry name" value="ExbD"/>
    <property type="match status" value="1"/>
</dbReference>
<organism evidence="9 10">
    <name type="scientific">Merismopedia glauca CCAP 1448/3</name>
    <dbReference type="NCBI Taxonomy" id="1296344"/>
    <lineage>
        <taxon>Bacteria</taxon>
        <taxon>Bacillati</taxon>
        <taxon>Cyanobacteriota</taxon>
        <taxon>Cyanophyceae</taxon>
        <taxon>Synechococcales</taxon>
        <taxon>Merismopediaceae</taxon>
        <taxon>Merismopedia</taxon>
    </lineage>
</organism>
<comment type="caution">
    <text evidence="9">The sequence shown here is derived from an EMBL/GenBank/DDBJ whole genome shotgun (WGS) entry which is preliminary data.</text>
</comment>
<reference evidence="9 10" key="1">
    <citation type="submission" date="2018-02" db="EMBL/GenBank/DDBJ databases">
        <authorList>
            <person name="Cohen D.B."/>
            <person name="Kent A.D."/>
        </authorList>
    </citation>
    <scope>NUCLEOTIDE SEQUENCE [LARGE SCALE GENOMIC DNA]</scope>
    <source>
        <strain evidence="9 10">CCAP 1448/3</strain>
    </source>
</reference>
<evidence type="ECO:0000256" key="2">
    <source>
        <dbReference type="ARBA" id="ARBA00005811"/>
    </source>
</evidence>
<keyword evidence="3" id="KW-1003">Cell membrane</keyword>
<keyword evidence="10" id="KW-1185">Reference proteome</keyword>
<keyword evidence="4 7" id="KW-0812">Transmembrane</keyword>
<keyword evidence="7" id="KW-0653">Protein transport</keyword>
<keyword evidence="5 8" id="KW-1133">Transmembrane helix</keyword>
<dbReference type="AlphaFoldDB" id="A0A2T1BX83"/>
<reference evidence="9 10" key="2">
    <citation type="submission" date="2018-03" db="EMBL/GenBank/DDBJ databases">
        <title>The ancient ancestry and fast evolution of plastids.</title>
        <authorList>
            <person name="Moore K.R."/>
            <person name="Magnabosco C."/>
            <person name="Momper L."/>
            <person name="Gold D.A."/>
            <person name="Bosak T."/>
            <person name="Fournier G.P."/>
        </authorList>
    </citation>
    <scope>NUCLEOTIDE SEQUENCE [LARGE SCALE GENOMIC DNA]</scope>
    <source>
        <strain evidence="9 10">CCAP 1448/3</strain>
    </source>
</reference>
<dbReference type="GO" id="GO:0015031">
    <property type="term" value="P:protein transport"/>
    <property type="evidence" value="ECO:0007669"/>
    <property type="project" value="UniProtKB-KW"/>
</dbReference>
<name>A0A2T1BX83_9CYAN</name>
<evidence type="ECO:0000313" key="9">
    <source>
        <dbReference type="EMBL" id="PSB00625.1"/>
    </source>
</evidence>
<evidence type="ECO:0000256" key="1">
    <source>
        <dbReference type="ARBA" id="ARBA00004162"/>
    </source>
</evidence>
<dbReference type="GO" id="GO:0005886">
    <property type="term" value="C:plasma membrane"/>
    <property type="evidence" value="ECO:0007669"/>
    <property type="project" value="UniProtKB-SubCell"/>
</dbReference>
<keyword evidence="7" id="KW-0813">Transport</keyword>
<sequence length="140" mass="15602">MRFKNKYKDSHISELNLVPLMDVLLTVLTFFILISMTLTKQQGGVNIELPTTSKSAGVSKEQSPDPLIIGLNKQGEILLVNKPVTKEDLDVKIQAYLQEKPEGVVILKADRKLPYEQVLQLLASMKEIGGDRVSLAIDQK</sequence>
<gene>
    <name evidence="9" type="ORF">C7B64_22515</name>
</gene>
<keyword evidence="6 8" id="KW-0472">Membrane</keyword>
<evidence type="ECO:0000256" key="6">
    <source>
        <dbReference type="ARBA" id="ARBA00023136"/>
    </source>
</evidence>
<evidence type="ECO:0000256" key="7">
    <source>
        <dbReference type="RuleBase" id="RU003879"/>
    </source>
</evidence>
<comment type="subcellular location">
    <subcellularLocation>
        <location evidence="1">Cell membrane</location>
        <topology evidence="1">Single-pass membrane protein</topology>
    </subcellularLocation>
    <subcellularLocation>
        <location evidence="7">Cell membrane</location>
        <topology evidence="7">Single-pass type II membrane protein</topology>
    </subcellularLocation>
</comment>
<proteinExistence type="inferred from homology"/>
<dbReference type="RefSeq" id="WP_106291616.1">
    <property type="nucleotide sequence ID" value="NZ_CAWNTC010000225.1"/>
</dbReference>
<dbReference type="EMBL" id="PVWJ01000180">
    <property type="protein sequence ID" value="PSB00625.1"/>
    <property type="molecule type" value="Genomic_DNA"/>
</dbReference>
<dbReference type="PANTHER" id="PTHR30558:SF3">
    <property type="entry name" value="BIOPOLYMER TRANSPORT PROTEIN EXBD-RELATED"/>
    <property type="match status" value="1"/>
</dbReference>
<accession>A0A2T1BX83</accession>
<evidence type="ECO:0000256" key="8">
    <source>
        <dbReference type="SAM" id="Phobius"/>
    </source>
</evidence>